<organism evidence="2 3">
    <name type="scientific">Euroglyphus maynei</name>
    <name type="common">Mayne's house dust mite</name>
    <dbReference type="NCBI Taxonomy" id="6958"/>
    <lineage>
        <taxon>Eukaryota</taxon>
        <taxon>Metazoa</taxon>
        <taxon>Ecdysozoa</taxon>
        <taxon>Arthropoda</taxon>
        <taxon>Chelicerata</taxon>
        <taxon>Arachnida</taxon>
        <taxon>Acari</taxon>
        <taxon>Acariformes</taxon>
        <taxon>Sarcoptiformes</taxon>
        <taxon>Astigmata</taxon>
        <taxon>Psoroptidia</taxon>
        <taxon>Analgoidea</taxon>
        <taxon>Pyroglyphidae</taxon>
        <taxon>Pyroglyphinae</taxon>
        <taxon>Euroglyphus</taxon>
    </lineage>
</organism>
<sequence>MEFIVENQNLPDMNTRMVYLRKTIENNPKACRLIQNQCEITDAIEILKQHFGIWNGMEQEKYVQKLIKEYYFIKNEKDDEKNFRKLFLISLHIVYTVHGDLKKKYLNVIIRKLPQSFYCQSPYFFLLMIRAKLRIYDCPFVLKPGTYEELEQLADRLIDDRTICPICFKYQKHIRCHRIVKCRFLEMIIRRYGGNQRNLLVAMANQSASDQNSIDQNTTEQSINNENYDDEATIDQKSSESERYSTEQNDNDEQHLECKVEESPKNKSNNIPDLFTQQSSEIETSKSPDQENIKIIPITLICSKRGPINRIKAFINDPDGRNNDAMIEFGYLKSLNIDAKIDYETVSDLRTIIHIVGYVEIKIAIGFLIRTIKFAVFSSLNEEQTVRISTDILKQFSLISPPTRFEQRFAQIINCSIDGKNDVDEPKRETLRKFFDANFLINSAIKFDTNESLKISFNINDYNFDNEYFINYDNQIYYDLDVAIEDRSLTELKFQKAHIYLLKGDETDTDDDHNMDSI</sequence>
<feature type="compositionally biased region" description="Polar residues" evidence="1">
    <location>
        <begin position="210"/>
        <end position="226"/>
    </location>
</feature>
<name>A0A1Y3BB26_EURMA</name>
<comment type="caution">
    <text evidence="2">The sequence shown here is derived from an EMBL/GenBank/DDBJ whole genome shotgun (WGS) entry which is preliminary data.</text>
</comment>
<dbReference type="OrthoDB" id="6531914at2759"/>
<keyword evidence="3" id="KW-1185">Reference proteome</keyword>
<evidence type="ECO:0000256" key="1">
    <source>
        <dbReference type="SAM" id="MobiDB-lite"/>
    </source>
</evidence>
<feature type="compositionally biased region" description="Basic and acidic residues" evidence="1">
    <location>
        <begin position="252"/>
        <end position="265"/>
    </location>
</feature>
<protein>
    <submittedName>
        <fullName evidence="2">Uncharacterized protein</fullName>
    </submittedName>
</protein>
<accession>A0A1Y3BB26</accession>
<reference evidence="2 3" key="1">
    <citation type="submission" date="2017-03" db="EMBL/GenBank/DDBJ databases">
        <title>Genome Survey of Euroglyphus maynei.</title>
        <authorList>
            <person name="Arlian L.G."/>
            <person name="Morgan M.S."/>
            <person name="Rider S.D."/>
        </authorList>
    </citation>
    <scope>NUCLEOTIDE SEQUENCE [LARGE SCALE GENOMIC DNA]</scope>
    <source>
        <strain evidence="2">Arlian Lab</strain>
        <tissue evidence="2">Whole body</tissue>
    </source>
</reference>
<evidence type="ECO:0000313" key="2">
    <source>
        <dbReference type="EMBL" id="OTF78072.1"/>
    </source>
</evidence>
<gene>
    <name evidence="2" type="ORF">BLA29_004144</name>
</gene>
<dbReference type="EMBL" id="MUJZ01029639">
    <property type="protein sequence ID" value="OTF78072.1"/>
    <property type="molecule type" value="Genomic_DNA"/>
</dbReference>
<dbReference type="Proteomes" id="UP000194236">
    <property type="component" value="Unassembled WGS sequence"/>
</dbReference>
<proteinExistence type="predicted"/>
<dbReference type="AlphaFoldDB" id="A0A1Y3BB26"/>
<evidence type="ECO:0000313" key="3">
    <source>
        <dbReference type="Proteomes" id="UP000194236"/>
    </source>
</evidence>
<feature type="compositionally biased region" description="Polar residues" evidence="1">
    <location>
        <begin position="266"/>
        <end position="282"/>
    </location>
</feature>
<feature type="region of interest" description="Disordered" evidence="1">
    <location>
        <begin position="210"/>
        <end position="288"/>
    </location>
</feature>